<keyword evidence="1" id="KW-0040">ANK repeat</keyword>
<sequence>MVELLLDAGADVNSQDNNGHIALEYALFNKQLEIAELLKSVKTK</sequence>
<dbReference type="EMBL" id="UGTA01000001">
    <property type="protein sequence ID" value="SUB59270.1"/>
    <property type="molecule type" value="Genomic_DNA"/>
</dbReference>
<evidence type="ECO:0000256" key="1">
    <source>
        <dbReference type="PROSITE-ProRule" id="PRU00023"/>
    </source>
</evidence>
<dbReference type="Proteomes" id="UP000255417">
    <property type="component" value="Unassembled WGS sequence"/>
</dbReference>
<dbReference type="InterPro" id="IPR036770">
    <property type="entry name" value="Ankyrin_rpt-contain_sf"/>
</dbReference>
<name>A0A379CAD6_9PAST</name>
<gene>
    <name evidence="2" type="ORF">NCTC12872_01252</name>
</gene>
<dbReference type="PROSITE" id="PS50088">
    <property type="entry name" value="ANK_REPEAT"/>
    <property type="match status" value="1"/>
</dbReference>
<dbReference type="RefSeq" id="WP_115315755.1">
    <property type="nucleotide sequence ID" value="NZ_LWIF01000001.1"/>
</dbReference>
<protein>
    <submittedName>
        <fullName evidence="2">Ankyrin repeats (3 copies)</fullName>
    </submittedName>
</protein>
<organism evidence="2 3">
    <name type="scientific">Phocoenobacter uteri</name>
    <dbReference type="NCBI Taxonomy" id="146806"/>
    <lineage>
        <taxon>Bacteria</taxon>
        <taxon>Pseudomonadati</taxon>
        <taxon>Pseudomonadota</taxon>
        <taxon>Gammaproteobacteria</taxon>
        <taxon>Pasteurellales</taxon>
        <taxon>Pasteurellaceae</taxon>
        <taxon>Phocoenobacter</taxon>
    </lineage>
</organism>
<evidence type="ECO:0000313" key="3">
    <source>
        <dbReference type="Proteomes" id="UP000255417"/>
    </source>
</evidence>
<dbReference type="Gene3D" id="1.25.40.20">
    <property type="entry name" value="Ankyrin repeat-containing domain"/>
    <property type="match status" value="1"/>
</dbReference>
<feature type="repeat" description="ANK" evidence="1">
    <location>
        <begin position="1"/>
        <end position="17"/>
    </location>
</feature>
<proteinExistence type="predicted"/>
<dbReference type="OrthoDB" id="5648839at2"/>
<evidence type="ECO:0000313" key="2">
    <source>
        <dbReference type="EMBL" id="SUB59270.1"/>
    </source>
</evidence>
<dbReference type="AlphaFoldDB" id="A0A379CAD6"/>
<dbReference type="SUPFAM" id="SSF48403">
    <property type="entry name" value="Ankyrin repeat"/>
    <property type="match status" value="1"/>
</dbReference>
<reference evidence="2 3" key="1">
    <citation type="submission" date="2018-06" db="EMBL/GenBank/DDBJ databases">
        <authorList>
            <consortium name="Pathogen Informatics"/>
            <person name="Doyle S."/>
        </authorList>
    </citation>
    <scope>NUCLEOTIDE SEQUENCE [LARGE SCALE GENOMIC DNA]</scope>
    <source>
        <strain evidence="2 3">NCTC12872</strain>
    </source>
</reference>
<keyword evidence="3" id="KW-1185">Reference proteome</keyword>
<accession>A0A379CAD6</accession>
<dbReference type="Pfam" id="PF13637">
    <property type="entry name" value="Ank_4"/>
    <property type="match status" value="1"/>
</dbReference>
<dbReference type="InterPro" id="IPR002110">
    <property type="entry name" value="Ankyrin_rpt"/>
</dbReference>